<evidence type="ECO:0000313" key="1">
    <source>
        <dbReference type="EMBL" id="AAX91330.1"/>
    </source>
</evidence>
<accession>Q4ZCA5</accession>
<evidence type="ECO:0000313" key="2">
    <source>
        <dbReference type="Proteomes" id="UP000000987"/>
    </source>
</evidence>
<organism evidence="1 2">
    <name type="scientific">Staphylococcus phage 37</name>
    <dbReference type="NCBI Taxonomy" id="2936813"/>
    <lineage>
        <taxon>Viruses</taxon>
        <taxon>Duplodnaviria</taxon>
        <taxon>Heunggongvirae</taxon>
        <taxon>Uroviricota</taxon>
        <taxon>Caudoviricetes</taxon>
        <taxon>Azeredovirinae</taxon>
        <taxon>Phietavirus</taxon>
        <taxon>Phietavirus pv37</taxon>
    </lineage>
</organism>
<dbReference type="EMBL" id="AY954958">
    <property type="protein sequence ID" value="AAX91330.1"/>
    <property type="molecule type" value="Genomic_DNA"/>
</dbReference>
<keyword evidence="2" id="KW-1185">Reference proteome</keyword>
<protein>
    <submittedName>
        <fullName evidence="1">ORF092</fullName>
    </submittedName>
</protein>
<dbReference type="Proteomes" id="UP000000987">
    <property type="component" value="Segment"/>
</dbReference>
<proteinExistence type="predicted"/>
<name>Q4ZCA5_9CAUD</name>
<sequence length="58" mass="7006">MYLQSKTNRSTKNFSFFHLSKIHLYIYVKTHMLSDRQTTSCVCFLSDNSQCLRFLKFF</sequence>
<reference evidence="1 2" key="1">
    <citation type="journal article" date="2005" name="Proc. Natl. Acad. Sci. U.S.A.">
        <title>The complete genomes and proteomes of 27 Staphylococcus aureus bacteriophages.</title>
        <authorList>
            <person name="Kwan T."/>
            <person name="Liu J."/>
            <person name="Dubow M."/>
            <person name="Gros P."/>
            <person name="Pelletier J."/>
        </authorList>
    </citation>
    <scope>NUCLEOTIDE SEQUENCE</scope>
</reference>